<dbReference type="STRING" id="1271860.SAMN05216174_108109"/>
<evidence type="ECO:0000256" key="1">
    <source>
        <dbReference type="SAM" id="SignalP"/>
    </source>
</evidence>
<gene>
    <name evidence="2" type="ORF">SAMN05216174_108109</name>
</gene>
<feature type="chain" id="PRO_5011677880" evidence="1">
    <location>
        <begin position="24"/>
        <end position="305"/>
    </location>
</feature>
<evidence type="ECO:0000313" key="3">
    <source>
        <dbReference type="Proteomes" id="UP000199501"/>
    </source>
</evidence>
<protein>
    <submittedName>
        <fullName evidence="2">Uncharacterized protein</fullName>
    </submittedName>
</protein>
<accession>A0A1G6SRZ8</accession>
<dbReference type="AlphaFoldDB" id="A0A1G6SRZ8"/>
<keyword evidence="3" id="KW-1185">Reference proteome</keyword>
<feature type="signal peptide" evidence="1">
    <location>
        <begin position="1"/>
        <end position="23"/>
    </location>
</feature>
<name>A0A1G6SRZ8_9PSEU</name>
<dbReference type="Proteomes" id="UP000199501">
    <property type="component" value="Unassembled WGS sequence"/>
</dbReference>
<keyword evidence="1" id="KW-0732">Signal</keyword>
<reference evidence="3" key="1">
    <citation type="submission" date="2016-10" db="EMBL/GenBank/DDBJ databases">
        <authorList>
            <person name="Varghese N."/>
            <person name="Submissions S."/>
        </authorList>
    </citation>
    <scope>NUCLEOTIDE SEQUENCE [LARGE SCALE GENOMIC DNA]</scope>
    <source>
        <strain evidence="3">IBRC-M 10403</strain>
    </source>
</reference>
<proteinExistence type="predicted"/>
<sequence>MMKVPLLLAAVAGALLVVGCAPDEPPVTTPTNPFTQDKAIRPVRMTGGVALSSVLSETASQILCQVVPSDRWAQLLEGGVGRQPSLDQCSVSSDRAMLTMRLMPMGSAFSATTTVGGRPAFSVPAPATGFVVSLTDGAGSPIEKPLLSLTITSSRLDPTAQREMLTRVAAEVVPTLAKEGDPVPERDGTGRFRFVRTPAAPGGQIVDLPRPVQAAQLCTMLLETPGIPTTGAEAALTNTATCQIGVAEAKISVQSDSVRFYPDRIAGRPAKTGSTIRVRLRDDAPIDLEIRGPRQLAEALVPPLL</sequence>
<evidence type="ECO:0000313" key="2">
    <source>
        <dbReference type="EMBL" id="SDD18987.1"/>
    </source>
</evidence>
<dbReference type="PROSITE" id="PS51257">
    <property type="entry name" value="PROKAR_LIPOPROTEIN"/>
    <property type="match status" value="1"/>
</dbReference>
<dbReference type="EMBL" id="FMZZ01000008">
    <property type="protein sequence ID" value="SDD18987.1"/>
    <property type="molecule type" value="Genomic_DNA"/>
</dbReference>
<organism evidence="2 3">
    <name type="scientific">Actinokineospora iranica</name>
    <dbReference type="NCBI Taxonomy" id="1271860"/>
    <lineage>
        <taxon>Bacteria</taxon>
        <taxon>Bacillati</taxon>
        <taxon>Actinomycetota</taxon>
        <taxon>Actinomycetes</taxon>
        <taxon>Pseudonocardiales</taxon>
        <taxon>Pseudonocardiaceae</taxon>
        <taxon>Actinokineospora</taxon>
    </lineage>
</organism>